<proteinExistence type="predicted"/>
<organism evidence="2 3">
    <name type="scientific">Oryza sativa subsp. japonica</name>
    <name type="common">Rice</name>
    <dbReference type="NCBI Taxonomy" id="39947"/>
    <lineage>
        <taxon>Eukaryota</taxon>
        <taxon>Viridiplantae</taxon>
        <taxon>Streptophyta</taxon>
        <taxon>Embryophyta</taxon>
        <taxon>Tracheophyta</taxon>
        <taxon>Spermatophyta</taxon>
        <taxon>Magnoliopsida</taxon>
        <taxon>Liliopsida</taxon>
        <taxon>Poales</taxon>
        <taxon>Poaceae</taxon>
        <taxon>BOP clade</taxon>
        <taxon>Oryzoideae</taxon>
        <taxon>Oryzeae</taxon>
        <taxon>Oryzinae</taxon>
        <taxon>Oryza</taxon>
        <taxon>Oryza sativa</taxon>
    </lineage>
</organism>
<evidence type="ECO:0000256" key="1">
    <source>
        <dbReference type="SAM" id="MobiDB-lite"/>
    </source>
</evidence>
<reference evidence="3" key="1">
    <citation type="journal article" date="2005" name="Nature">
        <title>The map-based sequence of the rice genome.</title>
        <authorList>
            <consortium name="International rice genome sequencing project (IRGSP)"/>
            <person name="Matsumoto T."/>
            <person name="Wu J."/>
            <person name="Kanamori H."/>
            <person name="Katayose Y."/>
            <person name="Fujisawa M."/>
            <person name="Namiki N."/>
            <person name="Mizuno H."/>
            <person name="Yamamoto K."/>
            <person name="Antonio B.A."/>
            <person name="Baba T."/>
            <person name="Sakata K."/>
            <person name="Nagamura Y."/>
            <person name="Aoki H."/>
            <person name="Arikawa K."/>
            <person name="Arita K."/>
            <person name="Bito T."/>
            <person name="Chiden Y."/>
            <person name="Fujitsuka N."/>
            <person name="Fukunaka R."/>
            <person name="Hamada M."/>
            <person name="Harada C."/>
            <person name="Hayashi A."/>
            <person name="Hijishita S."/>
            <person name="Honda M."/>
            <person name="Hosokawa S."/>
            <person name="Ichikawa Y."/>
            <person name="Idonuma A."/>
            <person name="Iijima M."/>
            <person name="Ikeda M."/>
            <person name="Ikeno M."/>
            <person name="Ito K."/>
            <person name="Ito S."/>
            <person name="Ito T."/>
            <person name="Ito Y."/>
            <person name="Ito Y."/>
            <person name="Iwabuchi A."/>
            <person name="Kamiya K."/>
            <person name="Karasawa W."/>
            <person name="Kurita K."/>
            <person name="Katagiri S."/>
            <person name="Kikuta A."/>
            <person name="Kobayashi H."/>
            <person name="Kobayashi N."/>
            <person name="Machita K."/>
            <person name="Maehara T."/>
            <person name="Masukawa M."/>
            <person name="Mizubayashi T."/>
            <person name="Mukai Y."/>
            <person name="Nagasaki H."/>
            <person name="Nagata Y."/>
            <person name="Naito S."/>
            <person name="Nakashima M."/>
            <person name="Nakama Y."/>
            <person name="Nakamichi Y."/>
            <person name="Nakamura M."/>
            <person name="Meguro A."/>
            <person name="Negishi M."/>
            <person name="Ohta I."/>
            <person name="Ohta T."/>
            <person name="Okamoto M."/>
            <person name="Ono N."/>
            <person name="Saji S."/>
            <person name="Sakaguchi M."/>
            <person name="Sakai K."/>
            <person name="Shibata M."/>
            <person name="Shimokawa T."/>
            <person name="Song J."/>
            <person name="Takazaki Y."/>
            <person name="Terasawa K."/>
            <person name="Tsugane M."/>
            <person name="Tsuji K."/>
            <person name="Ueda S."/>
            <person name="Waki K."/>
            <person name="Yamagata H."/>
            <person name="Yamamoto M."/>
            <person name="Yamamoto S."/>
            <person name="Yamane H."/>
            <person name="Yoshiki S."/>
            <person name="Yoshihara R."/>
            <person name="Yukawa K."/>
            <person name="Zhong H."/>
            <person name="Yano M."/>
            <person name="Yuan Q."/>
            <person name="Ouyang S."/>
            <person name="Liu J."/>
            <person name="Jones K.M."/>
            <person name="Gansberger K."/>
            <person name="Moffat K."/>
            <person name="Hill J."/>
            <person name="Bera J."/>
            <person name="Fadrosh D."/>
            <person name="Jin S."/>
            <person name="Johri S."/>
            <person name="Kim M."/>
            <person name="Overton L."/>
            <person name="Reardon M."/>
            <person name="Tsitrin T."/>
            <person name="Vuong H."/>
            <person name="Weaver B."/>
            <person name="Ciecko A."/>
            <person name="Tallon L."/>
            <person name="Jackson J."/>
            <person name="Pai G."/>
            <person name="Aken S.V."/>
            <person name="Utterback T."/>
            <person name="Reidmuller S."/>
            <person name="Feldblyum T."/>
            <person name="Hsiao J."/>
            <person name="Zismann V."/>
            <person name="Iobst S."/>
            <person name="de Vazeille A.R."/>
            <person name="Buell C.R."/>
            <person name="Ying K."/>
            <person name="Li Y."/>
            <person name="Lu T."/>
            <person name="Huang Y."/>
            <person name="Zhao Q."/>
            <person name="Feng Q."/>
            <person name="Zhang L."/>
            <person name="Zhu J."/>
            <person name="Weng Q."/>
            <person name="Mu J."/>
            <person name="Lu Y."/>
            <person name="Fan D."/>
            <person name="Liu Y."/>
            <person name="Guan J."/>
            <person name="Zhang Y."/>
            <person name="Yu S."/>
            <person name="Liu X."/>
            <person name="Zhang Y."/>
            <person name="Hong G."/>
            <person name="Han B."/>
            <person name="Choisne N."/>
            <person name="Demange N."/>
            <person name="Orjeda G."/>
            <person name="Samain S."/>
            <person name="Cattolico L."/>
            <person name="Pelletier E."/>
            <person name="Couloux A."/>
            <person name="Segurens B."/>
            <person name="Wincker P."/>
            <person name="D'Hont A."/>
            <person name="Scarpelli C."/>
            <person name="Weissenbach J."/>
            <person name="Salanoubat M."/>
            <person name="Quetier F."/>
            <person name="Yu Y."/>
            <person name="Kim H.R."/>
            <person name="Rambo T."/>
            <person name="Currie J."/>
            <person name="Collura K."/>
            <person name="Luo M."/>
            <person name="Yang T."/>
            <person name="Ammiraju J.S.S."/>
            <person name="Engler F."/>
            <person name="Soderlund C."/>
            <person name="Wing R.A."/>
            <person name="Palmer L.E."/>
            <person name="de la Bastide M."/>
            <person name="Spiegel L."/>
            <person name="Nascimento L."/>
            <person name="Zutavern T."/>
            <person name="O'Shaughnessy A."/>
            <person name="Dike S."/>
            <person name="Dedhia N."/>
            <person name="Preston R."/>
            <person name="Balija V."/>
            <person name="McCombie W.R."/>
            <person name="Chow T."/>
            <person name="Chen H."/>
            <person name="Chung M."/>
            <person name="Chen C."/>
            <person name="Shaw J."/>
            <person name="Wu H."/>
            <person name="Hsiao K."/>
            <person name="Chao Y."/>
            <person name="Chu M."/>
            <person name="Cheng C."/>
            <person name="Hour A."/>
            <person name="Lee P."/>
            <person name="Lin S."/>
            <person name="Lin Y."/>
            <person name="Liou J."/>
            <person name="Liu S."/>
            <person name="Hsing Y."/>
            <person name="Raghuvanshi S."/>
            <person name="Mohanty A."/>
            <person name="Bharti A.K."/>
            <person name="Gaur A."/>
            <person name="Gupta V."/>
            <person name="Kumar D."/>
            <person name="Ravi V."/>
            <person name="Vij S."/>
            <person name="Kapur A."/>
            <person name="Khurana P."/>
            <person name="Khurana P."/>
            <person name="Khurana J.P."/>
            <person name="Tyagi A.K."/>
            <person name="Gaikwad K."/>
            <person name="Singh A."/>
            <person name="Dalal V."/>
            <person name="Srivastava S."/>
            <person name="Dixit A."/>
            <person name="Pal A.K."/>
            <person name="Ghazi I.A."/>
            <person name="Yadav M."/>
            <person name="Pandit A."/>
            <person name="Bhargava A."/>
            <person name="Sureshbabu K."/>
            <person name="Batra K."/>
            <person name="Sharma T.R."/>
            <person name="Mohapatra T."/>
            <person name="Singh N.K."/>
            <person name="Messing J."/>
            <person name="Nelson A.B."/>
            <person name="Fuks G."/>
            <person name="Kavchok S."/>
            <person name="Keizer G."/>
            <person name="Linton E."/>
            <person name="Llaca V."/>
            <person name="Song R."/>
            <person name="Tanyolac B."/>
            <person name="Young S."/>
            <person name="Ho-Il K."/>
            <person name="Hahn J.H."/>
            <person name="Sangsakoo G."/>
            <person name="Vanavichit A."/>
            <person name="de Mattos Luiz.A.T."/>
            <person name="Zimmer P.D."/>
            <person name="Malone G."/>
            <person name="Dellagostin O."/>
            <person name="de Oliveira A.C."/>
            <person name="Bevan M."/>
            <person name="Bancroft I."/>
            <person name="Minx P."/>
            <person name="Cordum H."/>
            <person name="Wilson R."/>
            <person name="Cheng Z."/>
            <person name="Jin W."/>
            <person name="Jiang J."/>
            <person name="Leong S.A."/>
            <person name="Iwama H."/>
            <person name="Gojobori T."/>
            <person name="Itoh T."/>
            <person name="Niimura Y."/>
            <person name="Fujii Y."/>
            <person name="Habara T."/>
            <person name="Sakai H."/>
            <person name="Sato Y."/>
            <person name="Wilson G."/>
            <person name="Kumar K."/>
            <person name="McCouch S."/>
            <person name="Juretic N."/>
            <person name="Hoen D."/>
            <person name="Wright S."/>
            <person name="Bruskiewich R."/>
            <person name="Bureau T."/>
            <person name="Miyao A."/>
            <person name="Hirochika H."/>
            <person name="Nishikawa T."/>
            <person name="Kadowaki K."/>
            <person name="Sugiura M."/>
            <person name="Burr B."/>
            <person name="Sasaki T."/>
        </authorList>
    </citation>
    <scope>NUCLEOTIDE SEQUENCE [LARGE SCALE GENOMIC DNA]</scope>
    <source>
        <strain evidence="3">cv. Nipponbare</strain>
    </source>
</reference>
<gene>
    <name evidence="2" type="primary">OJ1134_F06.1</name>
</gene>
<sequence>MMPANQGRNSKNTLSRVVSPSERARSLSPAGELLVLSLAGELSLSTEKTRREKKEEKEM</sequence>
<feature type="compositionally biased region" description="Polar residues" evidence="1">
    <location>
        <begin position="1"/>
        <end position="18"/>
    </location>
</feature>
<name>Q6EUD9_ORYSJ</name>
<accession>Q6EUD9</accession>
<evidence type="ECO:0000313" key="2">
    <source>
        <dbReference type="EMBL" id="BAD27730.1"/>
    </source>
</evidence>
<dbReference type="EMBL" id="AP004117">
    <property type="protein sequence ID" value="BAD27730.1"/>
    <property type="molecule type" value="Genomic_DNA"/>
</dbReference>
<feature type="region of interest" description="Disordered" evidence="1">
    <location>
        <begin position="1"/>
        <end position="31"/>
    </location>
</feature>
<dbReference type="AlphaFoldDB" id="Q6EUD9"/>
<protein>
    <submittedName>
        <fullName evidence="2">Uncharacterized protein</fullName>
    </submittedName>
</protein>
<dbReference type="Proteomes" id="UP000000763">
    <property type="component" value="Chromosome 2"/>
</dbReference>
<reference evidence="3" key="2">
    <citation type="journal article" date="2008" name="Nucleic Acids Res.">
        <title>The rice annotation project database (RAP-DB): 2008 update.</title>
        <authorList>
            <consortium name="The rice annotation project (RAP)"/>
        </authorList>
    </citation>
    <scope>GENOME REANNOTATION</scope>
    <source>
        <strain evidence="3">cv. Nipponbare</strain>
    </source>
</reference>
<evidence type="ECO:0000313" key="3">
    <source>
        <dbReference type="Proteomes" id="UP000000763"/>
    </source>
</evidence>
<feature type="compositionally biased region" description="Basic and acidic residues" evidence="1">
    <location>
        <begin position="47"/>
        <end position="59"/>
    </location>
</feature>
<feature type="region of interest" description="Disordered" evidence="1">
    <location>
        <begin position="40"/>
        <end position="59"/>
    </location>
</feature>